<dbReference type="InterPro" id="IPR013833">
    <property type="entry name" value="Cyt_c_oxidase_su3_a-hlx"/>
</dbReference>
<feature type="transmembrane region" description="Helical" evidence="7">
    <location>
        <begin position="92"/>
        <end position="111"/>
    </location>
</feature>
<evidence type="ECO:0000259" key="8">
    <source>
        <dbReference type="PROSITE" id="PS50253"/>
    </source>
</evidence>
<dbReference type="AlphaFoldDB" id="A0A367X1B8"/>
<keyword evidence="4 7" id="KW-1133">Transmembrane helix</keyword>
<dbReference type="GO" id="GO:0005886">
    <property type="term" value="C:plasma membrane"/>
    <property type="evidence" value="ECO:0007669"/>
    <property type="project" value="UniProtKB-SubCell"/>
</dbReference>
<dbReference type="EMBL" id="JPWH01000014">
    <property type="protein sequence ID" value="RCK46541.1"/>
    <property type="molecule type" value="Genomic_DNA"/>
</dbReference>
<dbReference type="Pfam" id="PF00510">
    <property type="entry name" value="COX3"/>
    <property type="match status" value="1"/>
</dbReference>
<feature type="transmembrane region" description="Helical" evidence="7">
    <location>
        <begin position="167"/>
        <end position="186"/>
    </location>
</feature>
<organism evidence="9 10">
    <name type="scientific">Thalassospira profundimaris</name>
    <dbReference type="NCBI Taxonomy" id="502049"/>
    <lineage>
        <taxon>Bacteria</taxon>
        <taxon>Pseudomonadati</taxon>
        <taxon>Pseudomonadota</taxon>
        <taxon>Alphaproteobacteria</taxon>
        <taxon>Rhodospirillales</taxon>
        <taxon>Thalassospiraceae</taxon>
        <taxon>Thalassospira</taxon>
    </lineage>
</organism>
<evidence type="ECO:0000256" key="6">
    <source>
        <dbReference type="RuleBase" id="RU003376"/>
    </source>
</evidence>
<gene>
    <name evidence="9" type="ORF">TH25_16970</name>
</gene>
<accession>A0A367X1B8</accession>
<evidence type="ECO:0000313" key="9">
    <source>
        <dbReference type="EMBL" id="RCK46541.1"/>
    </source>
</evidence>
<reference evidence="9 10" key="1">
    <citation type="submission" date="2014-07" db="EMBL/GenBank/DDBJ databases">
        <title>Draft genome sequence of Thalassospira profundimaris S25-3-2.</title>
        <authorList>
            <person name="Lai Q."/>
            <person name="Shao Z."/>
        </authorList>
    </citation>
    <scope>NUCLEOTIDE SEQUENCE [LARGE SCALE GENOMIC DNA]</scope>
    <source>
        <strain evidence="9 10">S25-3-2</strain>
    </source>
</reference>
<feature type="transmembrane region" description="Helical" evidence="7">
    <location>
        <begin position="131"/>
        <end position="155"/>
    </location>
</feature>
<evidence type="ECO:0000256" key="1">
    <source>
        <dbReference type="ARBA" id="ARBA00004141"/>
    </source>
</evidence>
<dbReference type="Gene3D" id="1.20.120.80">
    <property type="entry name" value="Cytochrome c oxidase, subunit III, four-helix bundle"/>
    <property type="match status" value="1"/>
</dbReference>
<dbReference type="PANTHER" id="PTHR11403:SF6">
    <property type="entry name" value="NITRIC OXIDE REDUCTASE SUBUNIT E"/>
    <property type="match status" value="1"/>
</dbReference>
<name>A0A367X1B8_9PROT</name>
<dbReference type="InterPro" id="IPR000298">
    <property type="entry name" value="Cyt_c_oxidase-like_su3"/>
</dbReference>
<comment type="subcellular location">
    <subcellularLocation>
        <location evidence="6">Cell membrane</location>
        <topology evidence="6">Multi-pass membrane protein</topology>
    </subcellularLocation>
    <subcellularLocation>
        <location evidence="1">Membrane</location>
        <topology evidence="1">Multi-pass membrane protein</topology>
    </subcellularLocation>
</comment>
<dbReference type="InterPro" id="IPR024791">
    <property type="entry name" value="Cyt_c/ubiquinol_Oxase_su3"/>
</dbReference>
<feature type="transmembrane region" description="Helical" evidence="7">
    <location>
        <begin position="60"/>
        <end position="80"/>
    </location>
</feature>
<evidence type="ECO:0000256" key="3">
    <source>
        <dbReference type="ARBA" id="ARBA00022692"/>
    </source>
</evidence>
<comment type="caution">
    <text evidence="9">The sequence shown here is derived from an EMBL/GenBank/DDBJ whole genome shotgun (WGS) entry which is preliminary data.</text>
</comment>
<sequence length="187" mass="20284">MPATDSDSWGGLETLPGHPLIWILILSELVVFGAFLLGFSGARVKDPTGFAISQMQLDRVVGGINTMVLLTSGLCAVFATRAIRLGTVGHCRGWLLLTALLGLVFLGVKIVEYKAKIDAGISMETNSFFTLYFLITGFHALHVVMGLGILGIVALRPLAVNIETGVAFWHMIDLIWVLVFPVVYLVR</sequence>
<dbReference type="GO" id="GO:0004129">
    <property type="term" value="F:cytochrome-c oxidase activity"/>
    <property type="evidence" value="ECO:0007669"/>
    <property type="project" value="InterPro"/>
</dbReference>
<proteinExistence type="inferred from homology"/>
<evidence type="ECO:0000313" key="10">
    <source>
        <dbReference type="Proteomes" id="UP000252517"/>
    </source>
</evidence>
<keyword evidence="5 7" id="KW-0472">Membrane</keyword>
<dbReference type="PROSITE" id="PS50253">
    <property type="entry name" value="COX3"/>
    <property type="match status" value="1"/>
</dbReference>
<feature type="domain" description="Heme-copper oxidase subunit III family profile" evidence="8">
    <location>
        <begin position="21"/>
        <end position="187"/>
    </location>
</feature>
<keyword evidence="3 6" id="KW-0812">Transmembrane</keyword>
<evidence type="ECO:0000256" key="7">
    <source>
        <dbReference type="SAM" id="Phobius"/>
    </source>
</evidence>
<dbReference type="SUPFAM" id="SSF81452">
    <property type="entry name" value="Cytochrome c oxidase subunit III-like"/>
    <property type="match status" value="1"/>
</dbReference>
<comment type="similarity">
    <text evidence="2 6">Belongs to the cytochrome c oxidase subunit 3 family.</text>
</comment>
<dbReference type="GO" id="GO:0019646">
    <property type="term" value="P:aerobic electron transport chain"/>
    <property type="evidence" value="ECO:0007669"/>
    <property type="project" value="InterPro"/>
</dbReference>
<dbReference type="Proteomes" id="UP000252517">
    <property type="component" value="Unassembled WGS sequence"/>
</dbReference>
<evidence type="ECO:0000256" key="2">
    <source>
        <dbReference type="ARBA" id="ARBA00010581"/>
    </source>
</evidence>
<evidence type="ECO:0000256" key="4">
    <source>
        <dbReference type="ARBA" id="ARBA00022989"/>
    </source>
</evidence>
<protein>
    <recommendedName>
        <fullName evidence="8">Heme-copper oxidase subunit III family profile domain-containing protein</fullName>
    </recommendedName>
</protein>
<dbReference type="PANTHER" id="PTHR11403">
    <property type="entry name" value="CYTOCHROME C OXIDASE SUBUNIT III"/>
    <property type="match status" value="1"/>
</dbReference>
<feature type="transmembrane region" description="Helical" evidence="7">
    <location>
        <begin position="20"/>
        <end position="39"/>
    </location>
</feature>
<dbReference type="InterPro" id="IPR035973">
    <property type="entry name" value="Cyt_c_oxidase_su3-like_sf"/>
</dbReference>
<evidence type="ECO:0000256" key="5">
    <source>
        <dbReference type="ARBA" id="ARBA00023136"/>
    </source>
</evidence>